<sequence>MEQRRWRGRRSYRVGAPHGRWHTRQGPERPQPPSKPPRAALQPSLPTLPCFEGRPGPAPCELTGSGAQRRLFLAASLPRTRSVQAAPGSLRPTRGEWMGEELKVLSQLPCSQDTVIGALILDYFSRELLRPAALGKPHTQFVFTEPKQLYAEKVGVPTRDEVLTERDTDPKLKKTKQNKTKQQTTQLFLLPALKTAELTTLSVPLVPYEATGNSPTPAESSSSLHRHTGARTLPHTRTCTHTRTRTHTPLSPVP</sequence>
<evidence type="ECO:0000313" key="2">
    <source>
        <dbReference type="EMBL" id="EOB02708.1"/>
    </source>
</evidence>
<dbReference type="AlphaFoldDB" id="R0LQK2"/>
<feature type="compositionally biased region" description="Polar residues" evidence="1">
    <location>
        <begin position="211"/>
        <end position="223"/>
    </location>
</feature>
<feature type="region of interest" description="Disordered" evidence="1">
    <location>
        <begin position="1"/>
        <end position="46"/>
    </location>
</feature>
<name>R0LQK2_ANAPL</name>
<keyword evidence="3" id="KW-1185">Reference proteome</keyword>
<protein>
    <submittedName>
        <fullName evidence="2">Uncharacterized protein</fullName>
    </submittedName>
</protein>
<dbReference type="EMBL" id="KB742931">
    <property type="protein sequence ID" value="EOB02708.1"/>
    <property type="molecule type" value="Genomic_DNA"/>
</dbReference>
<feature type="region of interest" description="Disordered" evidence="1">
    <location>
        <begin position="161"/>
        <end position="181"/>
    </location>
</feature>
<gene>
    <name evidence="2" type="ORF">Anapl_01592</name>
</gene>
<evidence type="ECO:0000313" key="3">
    <source>
        <dbReference type="Proteomes" id="UP000296049"/>
    </source>
</evidence>
<feature type="region of interest" description="Disordered" evidence="1">
    <location>
        <begin position="210"/>
        <end position="254"/>
    </location>
</feature>
<evidence type="ECO:0000256" key="1">
    <source>
        <dbReference type="SAM" id="MobiDB-lite"/>
    </source>
</evidence>
<reference evidence="3" key="1">
    <citation type="journal article" date="2013" name="Nat. Genet.">
        <title>The duck genome and transcriptome provide insight into an avian influenza virus reservoir species.</title>
        <authorList>
            <person name="Huang Y."/>
            <person name="Li Y."/>
            <person name="Burt D.W."/>
            <person name="Chen H."/>
            <person name="Zhang Y."/>
            <person name="Qian W."/>
            <person name="Kim H."/>
            <person name="Gan S."/>
            <person name="Zhao Y."/>
            <person name="Li J."/>
            <person name="Yi K."/>
            <person name="Feng H."/>
            <person name="Zhu P."/>
            <person name="Li B."/>
            <person name="Liu Q."/>
            <person name="Fairley S."/>
            <person name="Magor K.E."/>
            <person name="Du Z."/>
            <person name="Hu X."/>
            <person name="Goodman L."/>
            <person name="Tafer H."/>
            <person name="Vignal A."/>
            <person name="Lee T."/>
            <person name="Kim K.W."/>
            <person name="Sheng Z."/>
            <person name="An Y."/>
            <person name="Searle S."/>
            <person name="Herrero J."/>
            <person name="Groenen M.A."/>
            <person name="Crooijmans R.P."/>
            <person name="Faraut T."/>
            <person name="Cai Q."/>
            <person name="Webster R.G."/>
            <person name="Aldridge J.R."/>
            <person name="Warren W.C."/>
            <person name="Bartschat S."/>
            <person name="Kehr S."/>
            <person name="Marz M."/>
            <person name="Stadler P.F."/>
            <person name="Smith J."/>
            <person name="Kraus R.H."/>
            <person name="Zhao Y."/>
            <person name="Ren L."/>
            <person name="Fei J."/>
            <person name="Morisson M."/>
            <person name="Kaiser P."/>
            <person name="Griffin D.K."/>
            <person name="Rao M."/>
            <person name="Pitel F."/>
            <person name="Wang J."/>
            <person name="Li N."/>
        </authorList>
    </citation>
    <scope>NUCLEOTIDE SEQUENCE [LARGE SCALE GENOMIC DNA]</scope>
</reference>
<feature type="compositionally biased region" description="Basic and acidic residues" evidence="1">
    <location>
        <begin position="161"/>
        <end position="172"/>
    </location>
</feature>
<feature type="compositionally biased region" description="Basic residues" evidence="1">
    <location>
        <begin position="1"/>
        <end position="12"/>
    </location>
</feature>
<organism evidence="2 3">
    <name type="scientific">Anas platyrhynchos</name>
    <name type="common">Mallard</name>
    <name type="synonym">Anas boschas</name>
    <dbReference type="NCBI Taxonomy" id="8839"/>
    <lineage>
        <taxon>Eukaryota</taxon>
        <taxon>Metazoa</taxon>
        <taxon>Chordata</taxon>
        <taxon>Craniata</taxon>
        <taxon>Vertebrata</taxon>
        <taxon>Euteleostomi</taxon>
        <taxon>Archelosauria</taxon>
        <taxon>Archosauria</taxon>
        <taxon>Dinosauria</taxon>
        <taxon>Saurischia</taxon>
        <taxon>Theropoda</taxon>
        <taxon>Coelurosauria</taxon>
        <taxon>Aves</taxon>
        <taxon>Neognathae</taxon>
        <taxon>Galloanserae</taxon>
        <taxon>Anseriformes</taxon>
        <taxon>Anatidae</taxon>
        <taxon>Anatinae</taxon>
        <taxon>Anas</taxon>
    </lineage>
</organism>
<accession>R0LQK2</accession>
<proteinExistence type="predicted"/>
<dbReference type="Proteomes" id="UP000296049">
    <property type="component" value="Unassembled WGS sequence"/>
</dbReference>